<accession>A0AA39YDP3</accession>
<dbReference type="SMART" id="SM00256">
    <property type="entry name" value="FBOX"/>
    <property type="match status" value="1"/>
</dbReference>
<reference evidence="2" key="1">
    <citation type="submission" date="2023-06" db="EMBL/GenBank/DDBJ databases">
        <title>Genome-scale phylogeny and comparative genomics of the fungal order Sordariales.</title>
        <authorList>
            <consortium name="Lawrence Berkeley National Laboratory"/>
            <person name="Hensen N."/>
            <person name="Bonometti L."/>
            <person name="Westerberg I."/>
            <person name="Brannstrom I.O."/>
            <person name="Guillou S."/>
            <person name="Cros-Aarteil S."/>
            <person name="Calhoun S."/>
            <person name="Haridas S."/>
            <person name="Kuo A."/>
            <person name="Mondo S."/>
            <person name="Pangilinan J."/>
            <person name="Riley R."/>
            <person name="Labutti K."/>
            <person name="Andreopoulos B."/>
            <person name="Lipzen A."/>
            <person name="Chen C."/>
            <person name="Yanf M."/>
            <person name="Daum C."/>
            <person name="Ng V."/>
            <person name="Clum A."/>
            <person name="Steindorff A."/>
            <person name="Ohm R."/>
            <person name="Martin F."/>
            <person name="Silar P."/>
            <person name="Natvig D."/>
            <person name="Lalanne C."/>
            <person name="Gautier V."/>
            <person name="Ament-Velasquez S.L."/>
            <person name="Kruys A."/>
            <person name="Hutchinson M.I."/>
            <person name="Powell A.J."/>
            <person name="Barry K."/>
            <person name="Miller A.N."/>
            <person name="Grigoriev I.V."/>
            <person name="Debuchy R."/>
            <person name="Gladieux P."/>
            <person name="Thoren M.H."/>
            <person name="Johannesson H."/>
        </authorList>
    </citation>
    <scope>NUCLEOTIDE SEQUENCE</scope>
    <source>
        <strain evidence="2">SMH2532-1</strain>
    </source>
</reference>
<dbReference type="InterPro" id="IPR036047">
    <property type="entry name" value="F-box-like_dom_sf"/>
</dbReference>
<feature type="domain" description="F-box" evidence="1">
    <location>
        <begin position="2"/>
        <end position="51"/>
    </location>
</feature>
<evidence type="ECO:0000313" key="3">
    <source>
        <dbReference type="Proteomes" id="UP001174936"/>
    </source>
</evidence>
<keyword evidence="3" id="KW-1185">Reference proteome</keyword>
<dbReference type="InterPro" id="IPR001810">
    <property type="entry name" value="F-box_dom"/>
</dbReference>
<protein>
    <recommendedName>
        <fullName evidence="1">F-box domain-containing protein</fullName>
    </recommendedName>
</protein>
<proteinExistence type="predicted"/>
<name>A0AA39YDP3_9PEZI</name>
<evidence type="ECO:0000313" key="2">
    <source>
        <dbReference type="EMBL" id="KAK0649616.1"/>
    </source>
</evidence>
<dbReference type="EMBL" id="JAULSV010000003">
    <property type="protein sequence ID" value="KAK0649616.1"/>
    <property type="molecule type" value="Genomic_DNA"/>
</dbReference>
<dbReference type="PROSITE" id="PS50181">
    <property type="entry name" value="FBOX"/>
    <property type="match status" value="1"/>
</dbReference>
<organism evidence="2 3">
    <name type="scientific">Cercophora newfieldiana</name>
    <dbReference type="NCBI Taxonomy" id="92897"/>
    <lineage>
        <taxon>Eukaryota</taxon>
        <taxon>Fungi</taxon>
        <taxon>Dikarya</taxon>
        <taxon>Ascomycota</taxon>
        <taxon>Pezizomycotina</taxon>
        <taxon>Sordariomycetes</taxon>
        <taxon>Sordariomycetidae</taxon>
        <taxon>Sordariales</taxon>
        <taxon>Lasiosphaeriaceae</taxon>
        <taxon>Cercophora</taxon>
    </lineage>
</organism>
<dbReference type="AlphaFoldDB" id="A0AA39YDP3"/>
<dbReference type="Proteomes" id="UP001174936">
    <property type="component" value="Unassembled WGS sequence"/>
</dbReference>
<comment type="caution">
    <text evidence="2">The sequence shown here is derived from an EMBL/GenBank/DDBJ whole genome shotgun (WGS) entry which is preliminary data.</text>
</comment>
<sequence>MARQLLTLPEELLIAIMQQLDPTSLQCLRRVSRVFLRIFSDPCFGHLHHDLSGLGPNSPRFPWLRGSPEFEAQAYTKAFRYLLSLDQKQNMCLSCRMTQAENPRKAWDLVNEHLFCSACVVDHPIAFFSAAERRKGAGEKRTCIGYQGHIRLCQHEAITWEEVIWAKSWFMAEINNTQPANNPAAKPPQVLLRECHHPSHRPAHHGFDACGADSERETAAAAARPTAMLMKVGVCIVVHMKWTGHLQIPTPATETTRLSADEMTMHLRELRRGAAEYLVPQAGPGTLPEMRCFDPNHCSCLDFGERYPPNALWSLTPCWDSGDTDKCCRVDPSLRLMASPTRDIQDTKRATGDRTRAHGTMTLLNGAFSSANGWSVEVRQCQLAGQGGRCLQFSYQRRIACGGVNFPIWRTLDFSWFEGLDPDSYRIWEDWDTKGTLWCPDPSCANCYRYLERPIIRRCCGKNREGARSLFNSCYLTIFFNSCYLNILFNSCYLNIDRFQHNSRCSRNASRARGWESIGQKLLGCAPRTEVRSWGSTEWPSEGTKVTD</sequence>
<evidence type="ECO:0000259" key="1">
    <source>
        <dbReference type="PROSITE" id="PS50181"/>
    </source>
</evidence>
<dbReference type="SUPFAM" id="SSF81383">
    <property type="entry name" value="F-box domain"/>
    <property type="match status" value="1"/>
</dbReference>
<dbReference type="Pfam" id="PF12937">
    <property type="entry name" value="F-box-like"/>
    <property type="match status" value="1"/>
</dbReference>
<dbReference type="CDD" id="cd09917">
    <property type="entry name" value="F-box_SF"/>
    <property type="match status" value="1"/>
</dbReference>
<gene>
    <name evidence="2" type="ORF">B0T16DRAFT_389635</name>
</gene>